<dbReference type="Proteomes" id="UP000557717">
    <property type="component" value="Unassembled WGS sequence"/>
</dbReference>
<dbReference type="Gene3D" id="1.10.1750.10">
    <property type="match status" value="1"/>
</dbReference>
<evidence type="ECO:0000259" key="1">
    <source>
        <dbReference type="SMART" id="SM00760"/>
    </source>
</evidence>
<dbReference type="RefSeq" id="WP_184016963.1">
    <property type="nucleotide sequence ID" value="NZ_JACHFD010000005.1"/>
</dbReference>
<dbReference type="InterPro" id="IPR010921">
    <property type="entry name" value="Trp_repressor/repl_initiator"/>
</dbReference>
<dbReference type="GO" id="GO:0006275">
    <property type="term" value="P:regulation of DNA replication"/>
    <property type="evidence" value="ECO:0007669"/>
    <property type="project" value="InterPro"/>
</dbReference>
<keyword evidence="3" id="KW-1185">Reference proteome</keyword>
<gene>
    <name evidence="2" type="ORF">HNR46_001326</name>
</gene>
<reference evidence="2 3" key="1">
    <citation type="submission" date="2020-08" db="EMBL/GenBank/DDBJ databases">
        <title>Genomic Encyclopedia of Type Strains, Phase IV (KMG-IV): sequencing the most valuable type-strain genomes for metagenomic binning, comparative biology and taxonomic classification.</title>
        <authorList>
            <person name="Goeker M."/>
        </authorList>
    </citation>
    <scope>NUCLEOTIDE SEQUENCE [LARGE SCALE GENOMIC DNA]</scope>
    <source>
        <strain evidence="2 3">YC6886</strain>
    </source>
</reference>
<dbReference type="GO" id="GO:0005524">
    <property type="term" value="F:ATP binding"/>
    <property type="evidence" value="ECO:0007669"/>
    <property type="project" value="InterPro"/>
</dbReference>
<dbReference type="GO" id="GO:0043565">
    <property type="term" value="F:sequence-specific DNA binding"/>
    <property type="evidence" value="ECO:0007669"/>
    <property type="project" value="InterPro"/>
</dbReference>
<feature type="domain" description="Chromosomal replication initiator DnaA C-terminal" evidence="1">
    <location>
        <begin position="28"/>
        <end position="98"/>
    </location>
</feature>
<proteinExistence type="predicted"/>
<dbReference type="AlphaFoldDB" id="A0A840UZ88"/>
<comment type="caution">
    <text evidence="2">The sequence shown here is derived from an EMBL/GenBank/DDBJ whole genome shotgun (WGS) entry which is preliminary data.</text>
</comment>
<dbReference type="EMBL" id="JACHFD010000005">
    <property type="protein sequence ID" value="MBB5351092.1"/>
    <property type="molecule type" value="Genomic_DNA"/>
</dbReference>
<organism evidence="2 3">
    <name type="scientific">Haloferula luteola</name>
    <dbReference type="NCBI Taxonomy" id="595692"/>
    <lineage>
        <taxon>Bacteria</taxon>
        <taxon>Pseudomonadati</taxon>
        <taxon>Verrucomicrobiota</taxon>
        <taxon>Verrucomicrobiia</taxon>
        <taxon>Verrucomicrobiales</taxon>
        <taxon>Verrucomicrobiaceae</taxon>
        <taxon>Haloferula</taxon>
    </lineage>
</organism>
<protein>
    <submittedName>
        <fullName evidence="2">Chromosomal replication initiation ATPase DnaA</fullName>
    </submittedName>
</protein>
<dbReference type="SMART" id="SM00760">
    <property type="entry name" value="Bac_DnaA_C"/>
    <property type="match status" value="1"/>
</dbReference>
<evidence type="ECO:0000313" key="3">
    <source>
        <dbReference type="Proteomes" id="UP000557717"/>
    </source>
</evidence>
<dbReference type="GO" id="GO:0006270">
    <property type="term" value="P:DNA replication initiation"/>
    <property type="evidence" value="ECO:0007669"/>
    <property type="project" value="InterPro"/>
</dbReference>
<sequence>MNLESIRTSDLLEELARRDFAAERARLQPSVWIEHVSMRTGLTPEEISTGGRGTSQLSSIRFITAWGLRDFCRLTLPEIALVLDLADHTSAAHRIARHLQLMSGSPDHQRLTASILLHL</sequence>
<name>A0A840UZ88_9BACT</name>
<accession>A0A840UZ88</accession>
<evidence type="ECO:0000313" key="2">
    <source>
        <dbReference type="EMBL" id="MBB5351092.1"/>
    </source>
</evidence>
<dbReference type="SUPFAM" id="SSF48295">
    <property type="entry name" value="TrpR-like"/>
    <property type="match status" value="1"/>
</dbReference>
<dbReference type="InterPro" id="IPR013159">
    <property type="entry name" value="DnaA_C"/>
</dbReference>